<dbReference type="InterPro" id="IPR018701">
    <property type="entry name" value="DUF2206_membrane"/>
</dbReference>
<protein>
    <recommendedName>
        <fullName evidence="4">DUF2206 domain-containing protein</fullName>
    </recommendedName>
</protein>
<feature type="transmembrane region" description="Helical" evidence="1">
    <location>
        <begin position="100"/>
        <end position="120"/>
    </location>
</feature>
<evidence type="ECO:0000256" key="1">
    <source>
        <dbReference type="SAM" id="Phobius"/>
    </source>
</evidence>
<feature type="transmembrane region" description="Helical" evidence="1">
    <location>
        <begin position="127"/>
        <end position="151"/>
    </location>
</feature>
<feature type="transmembrane region" description="Helical" evidence="1">
    <location>
        <begin position="439"/>
        <end position="460"/>
    </location>
</feature>
<feature type="transmembrane region" description="Helical" evidence="1">
    <location>
        <begin position="283"/>
        <end position="310"/>
    </location>
</feature>
<keyword evidence="1" id="KW-1133">Transmembrane helix</keyword>
<feature type="transmembrane region" description="Helical" evidence="1">
    <location>
        <begin position="491"/>
        <end position="513"/>
    </location>
</feature>
<dbReference type="EMBL" id="BMOC01000001">
    <property type="protein sequence ID" value="GGI95581.1"/>
    <property type="molecule type" value="Genomic_DNA"/>
</dbReference>
<keyword evidence="3" id="KW-1185">Reference proteome</keyword>
<feature type="transmembrane region" description="Helical" evidence="1">
    <location>
        <begin position="385"/>
        <end position="410"/>
    </location>
</feature>
<feature type="transmembrane region" description="Helical" evidence="1">
    <location>
        <begin position="322"/>
        <end position="341"/>
    </location>
</feature>
<evidence type="ECO:0008006" key="4">
    <source>
        <dbReference type="Google" id="ProtNLM"/>
    </source>
</evidence>
<evidence type="ECO:0000313" key="2">
    <source>
        <dbReference type="EMBL" id="GGI95581.1"/>
    </source>
</evidence>
<dbReference type="AlphaFoldDB" id="A0A830EC14"/>
<feature type="transmembrane region" description="Helical" evidence="1">
    <location>
        <begin position="32"/>
        <end position="53"/>
    </location>
</feature>
<feature type="transmembrane region" description="Helical" evidence="1">
    <location>
        <begin position="253"/>
        <end position="271"/>
    </location>
</feature>
<reference evidence="2" key="2">
    <citation type="submission" date="2020-09" db="EMBL/GenBank/DDBJ databases">
        <authorList>
            <person name="Sun Q."/>
            <person name="Ohkuma M."/>
        </authorList>
    </citation>
    <scope>NUCLEOTIDE SEQUENCE</scope>
    <source>
        <strain evidence="2">JCM 14359</strain>
    </source>
</reference>
<evidence type="ECO:0000313" key="3">
    <source>
        <dbReference type="Proteomes" id="UP000653099"/>
    </source>
</evidence>
<comment type="caution">
    <text evidence="2">The sequence shown here is derived from an EMBL/GenBank/DDBJ whole genome shotgun (WGS) entry which is preliminary data.</text>
</comment>
<keyword evidence="1" id="KW-0472">Membrane</keyword>
<feature type="transmembrane region" description="Helical" evidence="1">
    <location>
        <begin position="74"/>
        <end position="94"/>
    </location>
</feature>
<gene>
    <name evidence="2" type="ORF">GCM10008995_02090</name>
</gene>
<dbReference type="Pfam" id="PF09971">
    <property type="entry name" value="DUF2206"/>
    <property type="match status" value="1"/>
</dbReference>
<name>A0A830EC14_9EURY</name>
<proteinExistence type="predicted"/>
<sequence>MTLSLTFSMFVAWVTNAVYVQSQIISKPFIGTTLPWTYVGVIGALTVSVWNLTRDQTPADEIRRVFTYIGEYNGKVIVLLLTLPILGVAGALFINRVSENGIALFVLATCAVLPLSVLHFDEKRRYLGLAILAISFALVLQRALLATHLAFGDGMAEYGVAQRILNNGYWIPTGTKGAMVRVGPMQAAYQLIMDIPLLWVFKTAHPFVFAFTPVIGYLLATRYFSKEVAFLGSALYVFLPETYRLLPRNTRTGAAVFFTAVLVAVILDAGIEKRYRNFLALAFFWALITSHYGIGPLVLLLIIPAYLCYYVLRRLGERSQPMAGFVSLTLYVVLTYGWYAYVTSDTFDFVAGVLIGRALNFLEPTSNTAATNALSFGMPSLSFEVFFYSHLIIAAFTCLGVGIVALVYLLRLLSVEHPLITWLSEFVGMDAHGATRSGAYLSMMLGFALLFPLSFGPNILSSARTFGLLMVFMGPFAILAMCLPKLLRGRFVPASVFLVIIMLVSSGFVAATVTHDASRVPNFDRDRIVQSGDRLEQFALYRVYTPESGIFASSFIAKHIPDESMVYKSRLGTYQTQPRSSDGTGPIIRDIQQPTDLNKGYTYIAQVDMTSGSITTGFYGFIYYEYFELPEFTNKDLVYTNGRAKIYDGN</sequence>
<feature type="transmembrane region" description="Helical" evidence="1">
    <location>
        <begin position="466"/>
        <end position="484"/>
    </location>
</feature>
<accession>A0A830EC14</accession>
<keyword evidence="1" id="KW-0812">Transmembrane</keyword>
<dbReference type="Proteomes" id="UP000653099">
    <property type="component" value="Unassembled WGS sequence"/>
</dbReference>
<reference evidence="2" key="1">
    <citation type="journal article" date="2014" name="Int. J. Syst. Evol. Microbiol.">
        <title>Complete genome sequence of Corynebacterium casei LMG S-19264T (=DSM 44701T), isolated from a smear-ripened cheese.</title>
        <authorList>
            <consortium name="US DOE Joint Genome Institute (JGI-PGF)"/>
            <person name="Walter F."/>
            <person name="Albersmeier A."/>
            <person name="Kalinowski J."/>
            <person name="Ruckert C."/>
        </authorList>
    </citation>
    <scope>NUCLEOTIDE SEQUENCE</scope>
    <source>
        <strain evidence="2">JCM 14359</strain>
    </source>
</reference>
<organism evidence="2 3">
    <name type="scientific">Halobellus salinus</name>
    <dbReference type="NCBI Taxonomy" id="931585"/>
    <lineage>
        <taxon>Archaea</taxon>
        <taxon>Methanobacteriati</taxon>
        <taxon>Methanobacteriota</taxon>
        <taxon>Stenosarchaea group</taxon>
        <taxon>Halobacteria</taxon>
        <taxon>Halobacteriales</taxon>
        <taxon>Haloferacaceae</taxon>
        <taxon>Halobellus</taxon>
    </lineage>
</organism>
<feature type="transmembrane region" description="Helical" evidence="1">
    <location>
        <begin position="199"/>
        <end position="220"/>
    </location>
</feature>